<feature type="transmembrane region" description="Helical" evidence="8">
    <location>
        <begin position="151"/>
        <end position="170"/>
    </location>
</feature>
<protein>
    <submittedName>
        <fullName evidence="9">Dicarboxylate/amino acid:cation symporter</fullName>
    </submittedName>
</protein>
<dbReference type="PANTHER" id="PTHR42865">
    <property type="entry name" value="PROTON/GLUTAMATE-ASPARTATE SYMPORTER"/>
    <property type="match status" value="1"/>
</dbReference>
<evidence type="ECO:0000256" key="5">
    <source>
        <dbReference type="ARBA" id="ARBA00022847"/>
    </source>
</evidence>
<organism evidence="9 10">
    <name type="scientific">Alkalibacillus silvisoli</name>
    <dbReference type="NCBI Taxonomy" id="392823"/>
    <lineage>
        <taxon>Bacteria</taxon>
        <taxon>Bacillati</taxon>
        <taxon>Bacillota</taxon>
        <taxon>Bacilli</taxon>
        <taxon>Bacillales</taxon>
        <taxon>Bacillaceae</taxon>
        <taxon>Alkalibacillus</taxon>
    </lineage>
</organism>
<dbReference type="InterPro" id="IPR018107">
    <property type="entry name" value="Na-dicarboxylate_symporter_CS"/>
</dbReference>
<keyword evidence="3" id="KW-1003">Cell membrane</keyword>
<dbReference type="PANTHER" id="PTHR42865:SF7">
    <property type="entry name" value="PROTON_GLUTAMATE-ASPARTATE SYMPORTER"/>
    <property type="match status" value="1"/>
</dbReference>
<comment type="subcellular location">
    <subcellularLocation>
        <location evidence="1">Cell membrane</location>
        <topology evidence="1">Multi-pass membrane protein</topology>
    </subcellularLocation>
</comment>
<dbReference type="PRINTS" id="PR00173">
    <property type="entry name" value="EDTRNSPORT"/>
</dbReference>
<proteinExistence type="predicted"/>
<dbReference type="InterPro" id="IPR036458">
    <property type="entry name" value="Na:dicarbo_symporter_sf"/>
</dbReference>
<dbReference type="SUPFAM" id="SSF118215">
    <property type="entry name" value="Proton glutamate symport protein"/>
    <property type="match status" value="1"/>
</dbReference>
<keyword evidence="2" id="KW-0813">Transport</keyword>
<evidence type="ECO:0000256" key="1">
    <source>
        <dbReference type="ARBA" id="ARBA00004651"/>
    </source>
</evidence>
<dbReference type="Proteomes" id="UP001500740">
    <property type="component" value="Unassembled WGS sequence"/>
</dbReference>
<name>A0ABP3JTZ4_9BACI</name>
<feature type="transmembrane region" description="Helical" evidence="8">
    <location>
        <begin position="182"/>
        <end position="209"/>
    </location>
</feature>
<feature type="transmembrane region" description="Helical" evidence="8">
    <location>
        <begin position="83"/>
        <end position="105"/>
    </location>
</feature>
<keyword evidence="5" id="KW-0769">Symport</keyword>
<evidence type="ECO:0000256" key="6">
    <source>
        <dbReference type="ARBA" id="ARBA00022989"/>
    </source>
</evidence>
<gene>
    <name evidence="9" type="ORF">GCM10008935_17970</name>
</gene>
<dbReference type="Pfam" id="PF00375">
    <property type="entry name" value="SDF"/>
    <property type="match status" value="1"/>
</dbReference>
<feature type="transmembrane region" description="Helical" evidence="8">
    <location>
        <begin position="258"/>
        <end position="279"/>
    </location>
</feature>
<dbReference type="PROSITE" id="PS00713">
    <property type="entry name" value="NA_DICARBOXYL_SYMP_1"/>
    <property type="match status" value="1"/>
</dbReference>
<dbReference type="EMBL" id="BAAACZ010000014">
    <property type="protein sequence ID" value="GAA0462817.1"/>
    <property type="molecule type" value="Genomic_DNA"/>
</dbReference>
<keyword evidence="10" id="KW-1185">Reference proteome</keyword>
<feature type="transmembrane region" description="Helical" evidence="8">
    <location>
        <begin position="221"/>
        <end position="246"/>
    </location>
</feature>
<evidence type="ECO:0000256" key="2">
    <source>
        <dbReference type="ARBA" id="ARBA00022448"/>
    </source>
</evidence>
<keyword evidence="4 8" id="KW-0812">Transmembrane</keyword>
<feature type="transmembrane region" description="Helical" evidence="8">
    <location>
        <begin position="49"/>
        <end position="71"/>
    </location>
</feature>
<evidence type="ECO:0000313" key="9">
    <source>
        <dbReference type="EMBL" id="GAA0462817.1"/>
    </source>
</evidence>
<accession>A0ABP3JTZ4</accession>
<evidence type="ECO:0000256" key="3">
    <source>
        <dbReference type="ARBA" id="ARBA00022475"/>
    </source>
</evidence>
<evidence type="ECO:0000313" key="10">
    <source>
        <dbReference type="Proteomes" id="UP001500740"/>
    </source>
</evidence>
<keyword evidence="7 8" id="KW-0472">Membrane</keyword>
<reference evidence="10" key="1">
    <citation type="journal article" date="2019" name="Int. J. Syst. Evol. Microbiol.">
        <title>The Global Catalogue of Microorganisms (GCM) 10K type strain sequencing project: providing services to taxonomists for standard genome sequencing and annotation.</title>
        <authorList>
            <consortium name="The Broad Institute Genomics Platform"/>
            <consortium name="The Broad Institute Genome Sequencing Center for Infectious Disease"/>
            <person name="Wu L."/>
            <person name="Ma J."/>
        </authorList>
    </citation>
    <scope>NUCLEOTIDE SEQUENCE [LARGE SCALE GENOMIC DNA]</scope>
    <source>
        <strain evidence="10">JCM 14193</strain>
    </source>
</reference>
<evidence type="ECO:0000256" key="4">
    <source>
        <dbReference type="ARBA" id="ARBA00022692"/>
    </source>
</evidence>
<dbReference type="Gene3D" id="1.10.3860.10">
    <property type="entry name" value="Sodium:dicarboxylate symporter"/>
    <property type="match status" value="1"/>
</dbReference>
<keyword evidence="6 8" id="KW-1133">Transmembrane helix</keyword>
<feature type="transmembrane region" description="Helical" evidence="8">
    <location>
        <begin position="335"/>
        <end position="361"/>
    </location>
</feature>
<sequence>MMKSNLTKQIIIALVLGLLVGLGMNLYTPNLFEPVDTYFFAPLGDIFLRLIQMMVVPIVFVSIVLGTAGLGDPKKLGRIGGKTIGFFLISTSIAIVLAMSAALIVQPGEPGIIETVEAEGGFEAQEAPSVIDTLVNIIPTNPIDAMVNGEMLQIIFFAIFVGFGLAILSKKTDRIYKLFDQAFELVMFLITIIMYTAPFGAFGLIASAVGGAGLDAIASMFQYFLVVLFVLILHAIITYGSVVKFLAKKNPIWFFKNFAPVMSVAFGTASSGATLPVSMSTAQKRLGVRESVSGFVQPIGATINMDGTAIMQGVATVFIAQVYAQSLSVTEMITVVLIAVLASIGTAGVPGVGLIMLAMVLDQVGLPVEAIGLILGVDRLLDMTRTAVNVTGDAACALWVNETEEEPEENDRPSVSQG</sequence>
<comment type="caution">
    <text evidence="9">The sequence shown here is derived from an EMBL/GenBank/DDBJ whole genome shotgun (WGS) entry which is preliminary data.</text>
</comment>
<evidence type="ECO:0000256" key="8">
    <source>
        <dbReference type="SAM" id="Phobius"/>
    </source>
</evidence>
<dbReference type="InterPro" id="IPR001991">
    <property type="entry name" value="Na-dicarboxylate_symporter"/>
</dbReference>
<evidence type="ECO:0000256" key="7">
    <source>
        <dbReference type="ARBA" id="ARBA00023136"/>
    </source>
</evidence>